<name>A0A8H7DFD7_9AGAR</name>
<comment type="caution">
    <text evidence="2">The sequence shown here is derived from an EMBL/GenBank/DDBJ whole genome shotgun (WGS) entry which is preliminary data.</text>
</comment>
<evidence type="ECO:0000256" key="1">
    <source>
        <dbReference type="SAM" id="MobiDB-lite"/>
    </source>
</evidence>
<dbReference type="Proteomes" id="UP000620124">
    <property type="component" value="Unassembled WGS sequence"/>
</dbReference>
<feature type="compositionally biased region" description="Polar residues" evidence="1">
    <location>
        <begin position="156"/>
        <end position="169"/>
    </location>
</feature>
<accession>A0A8H7DFD7</accession>
<protein>
    <submittedName>
        <fullName evidence="2">Uncharacterized protein</fullName>
    </submittedName>
</protein>
<dbReference type="EMBL" id="JACAZI010000001">
    <property type="protein sequence ID" value="KAF7372340.1"/>
    <property type="molecule type" value="Genomic_DNA"/>
</dbReference>
<sequence length="251" mass="27212">MCAHRASRLKKVYKKHVLKLGATGAGLDPSQISQGSKLASLVDEIRTEWPWWDDLHSFWRELPNYNPVGVQSSEPGIDHSSAAATLFDSEKAAADSEAEAEGRQLRDGDEEDDDDRSEASKAGYGQALYDSEGEDKSDPSSDHEEDADSVREASTPPASTSKRSGSRNSCPVIKKAAKSAVKGKEKAPTVVHGRDLGIAKASKASKSSSTAKRNPIERLSDIRESHCGLRRNENCSTKKKWSASGSRRSTI</sequence>
<keyword evidence="3" id="KW-1185">Reference proteome</keyword>
<gene>
    <name evidence="2" type="ORF">MVEN_00094200</name>
</gene>
<feature type="compositionally biased region" description="Basic and acidic residues" evidence="1">
    <location>
        <begin position="214"/>
        <end position="223"/>
    </location>
</feature>
<reference evidence="2" key="1">
    <citation type="submission" date="2020-05" db="EMBL/GenBank/DDBJ databases">
        <title>Mycena genomes resolve the evolution of fungal bioluminescence.</title>
        <authorList>
            <person name="Tsai I.J."/>
        </authorList>
    </citation>
    <scope>NUCLEOTIDE SEQUENCE</scope>
    <source>
        <strain evidence="2">CCC161011</strain>
    </source>
</reference>
<feature type="region of interest" description="Disordered" evidence="1">
    <location>
        <begin position="70"/>
        <end position="223"/>
    </location>
</feature>
<feature type="compositionally biased region" description="Low complexity" evidence="1">
    <location>
        <begin position="199"/>
        <end position="212"/>
    </location>
</feature>
<evidence type="ECO:0000313" key="2">
    <source>
        <dbReference type="EMBL" id="KAF7372340.1"/>
    </source>
</evidence>
<feature type="compositionally biased region" description="Basic and acidic residues" evidence="1">
    <location>
        <begin position="88"/>
        <end position="107"/>
    </location>
</feature>
<dbReference type="OrthoDB" id="3269075at2759"/>
<organism evidence="2 3">
    <name type="scientific">Mycena venus</name>
    <dbReference type="NCBI Taxonomy" id="2733690"/>
    <lineage>
        <taxon>Eukaryota</taxon>
        <taxon>Fungi</taxon>
        <taxon>Dikarya</taxon>
        <taxon>Basidiomycota</taxon>
        <taxon>Agaricomycotina</taxon>
        <taxon>Agaricomycetes</taxon>
        <taxon>Agaricomycetidae</taxon>
        <taxon>Agaricales</taxon>
        <taxon>Marasmiineae</taxon>
        <taxon>Mycenaceae</taxon>
        <taxon>Mycena</taxon>
    </lineage>
</organism>
<dbReference type="AlphaFoldDB" id="A0A8H7DFD7"/>
<evidence type="ECO:0000313" key="3">
    <source>
        <dbReference type="Proteomes" id="UP000620124"/>
    </source>
</evidence>
<feature type="compositionally biased region" description="Basic and acidic residues" evidence="1">
    <location>
        <begin position="182"/>
        <end position="197"/>
    </location>
</feature>
<proteinExistence type="predicted"/>